<evidence type="ECO:0000313" key="3">
    <source>
        <dbReference type="Proteomes" id="UP001476247"/>
    </source>
</evidence>
<dbReference type="PROSITE" id="PS50181">
    <property type="entry name" value="FBOX"/>
    <property type="match status" value="1"/>
</dbReference>
<dbReference type="InterPro" id="IPR036047">
    <property type="entry name" value="F-box-like_dom_sf"/>
</dbReference>
<organism evidence="2 3">
    <name type="scientific">Helicostylum pulchrum</name>
    <dbReference type="NCBI Taxonomy" id="562976"/>
    <lineage>
        <taxon>Eukaryota</taxon>
        <taxon>Fungi</taxon>
        <taxon>Fungi incertae sedis</taxon>
        <taxon>Mucoromycota</taxon>
        <taxon>Mucoromycotina</taxon>
        <taxon>Mucoromycetes</taxon>
        <taxon>Mucorales</taxon>
        <taxon>Mucorineae</taxon>
        <taxon>Mucoraceae</taxon>
        <taxon>Helicostylum</taxon>
    </lineage>
</organism>
<accession>A0ABP9XMH3</accession>
<feature type="domain" description="F-box" evidence="1">
    <location>
        <begin position="1"/>
        <end position="45"/>
    </location>
</feature>
<reference evidence="2 3" key="1">
    <citation type="submission" date="2024-04" db="EMBL/GenBank/DDBJ databases">
        <title>genome sequences of Mucor flavus KT1a and Helicostylum pulchrum KT1b strains isolation_sourced from the surface of a dry-aged beef.</title>
        <authorList>
            <person name="Toyotome T."/>
            <person name="Hosono M."/>
            <person name="Torimaru M."/>
            <person name="Fukuda K."/>
            <person name="Mikami N."/>
        </authorList>
    </citation>
    <scope>NUCLEOTIDE SEQUENCE [LARGE SCALE GENOMIC DNA]</scope>
    <source>
        <strain evidence="2 3">KT1b</strain>
    </source>
</reference>
<name>A0ABP9XMH3_9FUNG</name>
<keyword evidence="3" id="KW-1185">Reference proteome</keyword>
<dbReference type="InterPro" id="IPR032675">
    <property type="entry name" value="LRR_dom_sf"/>
</dbReference>
<comment type="caution">
    <text evidence="2">The sequence shown here is derived from an EMBL/GenBank/DDBJ whole genome shotgun (WGS) entry which is preliminary data.</text>
</comment>
<dbReference type="Gene3D" id="3.80.10.10">
    <property type="entry name" value="Ribonuclease Inhibitor"/>
    <property type="match status" value="1"/>
</dbReference>
<protein>
    <recommendedName>
        <fullName evidence="1">F-box domain-containing protein</fullName>
    </recommendedName>
</protein>
<evidence type="ECO:0000313" key="2">
    <source>
        <dbReference type="EMBL" id="GAA5795247.1"/>
    </source>
</evidence>
<dbReference type="SUPFAM" id="SSF81383">
    <property type="entry name" value="F-box domain"/>
    <property type="match status" value="1"/>
</dbReference>
<dbReference type="SUPFAM" id="SSF52047">
    <property type="entry name" value="RNI-like"/>
    <property type="match status" value="1"/>
</dbReference>
<gene>
    <name evidence="2" type="ORF">HPULCUR_000602</name>
</gene>
<dbReference type="InterPro" id="IPR001810">
    <property type="entry name" value="F-box_dom"/>
</dbReference>
<dbReference type="Proteomes" id="UP001476247">
    <property type="component" value="Unassembled WGS sequence"/>
</dbReference>
<proteinExistence type="predicted"/>
<dbReference type="EMBL" id="BAABUJ010000004">
    <property type="protein sequence ID" value="GAA5795247.1"/>
    <property type="molecule type" value="Genomic_DNA"/>
</dbReference>
<evidence type="ECO:0000259" key="1">
    <source>
        <dbReference type="PROSITE" id="PS50181"/>
    </source>
</evidence>
<sequence>MSFQDVPSEILDKIFILLPNSVIRECIFVCKSWSITATRIFYSTIILTRTNTHKFISRQHASFWIRQLSFDVDFPQLFKFTPQQFKTLLDQIPNIKILDLTGLSRSVEPFLKILYKTNKLRCIEEIKVDDNLSMQSREIHVLTAYKYRDTTTHLHLNYLRYTTDGNYLAFLPQFKHLTFLSISNDLLNGDRYMLISSVLDVCPKLVGFGLQTKRYFPDASKAGLLKMMEQDDGTKDRNLKLKRLYFELHDFHEAYMKYVIYYTRLDLFRLNMIDTDIYEWLSDKESMINLFAKHLSTIKNLSITAQPNTNKRQRTSIQDRMERNWMFLDMIIGSKKLDCHVNLSMKGYDDLQKFNMDIINHQKIILEYQLKPEYPINNLTCLFSYGSGASIINSIEIGDAVRYTLSDCHQVMECAINKCPQLGFMIIRRAELCYRFEAIPYPYNIQFDKRLIEPGEGRNYSVTTDVKLNHVMIQCATISTELIQVLCRCLGNIKVLKLKQCILVDILDIRGIEHLNYLELDAFTLVKRILLRLEMSGIISFYQSINGSHFKPAEKDESREQDTFYINIQCDKVDRLVIHTTVCASVLLPVVQHE</sequence>